<dbReference type="EMBL" id="CAIIXF020000010">
    <property type="protein sequence ID" value="CAH1797675.1"/>
    <property type="molecule type" value="Genomic_DNA"/>
</dbReference>
<evidence type="ECO:0000313" key="5">
    <source>
        <dbReference type="Proteomes" id="UP000749559"/>
    </source>
</evidence>
<dbReference type="SUPFAM" id="SSF48403">
    <property type="entry name" value="Ankyrin repeat"/>
    <property type="match status" value="2"/>
</dbReference>
<dbReference type="InterPro" id="IPR002110">
    <property type="entry name" value="Ankyrin_rpt"/>
</dbReference>
<reference evidence="4" key="1">
    <citation type="submission" date="2022-03" db="EMBL/GenBank/DDBJ databases">
        <authorList>
            <person name="Martin C."/>
        </authorList>
    </citation>
    <scope>NUCLEOTIDE SEQUENCE</scope>
</reference>
<evidence type="ECO:0000313" key="4">
    <source>
        <dbReference type="EMBL" id="CAH1797675.1"/>
    </source>
</evidence>
<feature type="repeat" description="ANK" evidence="3">
    <location>
        <begin position="294"/>
        <end position="326"/>
    </location>
</feature>
<feature type="repeat" description="ANK" evidence="3">
    <location>
        <begin position="380"/>
        <end position="416"/>
    </location>
</feature>
<keyword evidence="1" id="KW-0677">Repeat</keyword>
<evidence type="ECO:0000256" key="3">
    <source>
        <dbReference type="PROSITE-ProRule" id="PRU00023"/>
    </source>
</evidence>
<dbReference type="PROSITE" id="PS50297">
    <property type="entry name" value="ANK_REP_REGION"/>
    <property type="match status" value="9"/>
</dbReference>
<evidence type="ECO:0000256" key="2">
    <source>
        <dbReference type="ARBA" id="ARBA00023043"/>
    </source>
</evidence>
<comment type="caution">
    <text evidence="4">The sequence shown here is derived from an EMBL/GenBank/DDBJ whole genome shotgun (WGS) entry which is preliminary data.</text>
</comment>
<dbReference type="InterPro" id="IPR036770">
    <property type="entry name" value="Ankyrin_rpt-contain_sf"/>
</dbReference>
<dbReference type="AlphaFoldDB" id="A0A8S4PVZ8"/>
<name>A0A8S4PVZ8_OWEFU</name>
<feature type="repeat" description="ANK" evidence="3">
    <location>
        <begin position="123"/>
        <end position="155"/>
    </location>
</feature>
<dbReference type="Gene3D" id="1.25.40.20">
    <property type="entry name" value="Ankyrin repeat-containing domain"/>
    <property type="match status" value="5"/>
</dbReference>
<dbReference type="Pfam" id="PF13637">
    <property type="entry name" value="Ank_4"/>
    <property type="match status" value="1"/>
</dbReference>
<dbReference type="PANTHER" id="PTHR24166">
    <property type="entry name" value="ROLLING PEBBLES, ISOFORM B"/>
    <property type="match status" value="1"/>
</dbReference>
<dbReference type="Proteomes" id="UP000749559">
    <property type="component" value="Unassembled WGS sequence"/>
</dbReference>
<evidence type="ECO:0000256" key="1">
    <source>
        <dbReference type="ARBA" id="ARBA00022737"/>
    </source>
</evidence>
<dbReference type="OrthoDB" id="21416at2759"/>
<organism evidence="4 5">
    <name type="scientific">Owenia fusiformis</name>
    <name type="common">Polychaete worm</name>
    <dbReference type="NCBI Taxonomy" id="6347"/>
    <lineage>
        <taxon>Eukaryota</taxon>
        <taxon>Metazoa</taxon>
        <taxon>Spiralia</taxon>
        <taxon>Lophotrochozoa</taxon>
        <taxon>Annelida</taxon>
        <taxon>Polychaeta</taxon>
        <taxon>Sedentaria</taxon>
        <taxon>Canalipalpata</taxon>
        <taxon>Sabellida</taxon>
        <taxon>Oweniida</taxon>
        <taxon>Oweniidae</taxon>
        <taxon>Owenia</taxon>
    </lineage>
</organism>
<keyword evidence="5" id="KW-1185">Reference proteome</keyword>
<feature type="repeat" description="ANK" evidence="3">
    <location>
        <begin position="261"/>
        <end position="293"/>
    </location>
</feature>
<dbReference type="PRINTS" id="PR01415">
    <property type="entry name" value="ANKYRIN"/>
</dbReference>
<protein>
    <submittedName>
        <fullName evidence="4">Uncharacterized protein</fullName>
    </submittedName>
</protein>
<dbReference type="InterPro" id="IPR050889">
    <property type="entry name" value="Dendritic_Spine_Reg/Scaffold"/>
</dbReference>
<dbReference type="PANTHER" id="PTHR24166:SF48">
    <property type="entry name" value="PROTEIN VAPYRIN"/>
    <property type="match status" value="1"/>
</dbReference>
<gene>
    <name evidence="4" type="ORF">OFUS_LOCUS21912</name>
</gene>
<sequence length="615" mass="67734">MEFFKTKSMTKRDTGFKMLPDISIYKQLHDYIIEGQIEKVDDYINFGADINFVLEGKGTALITAVVSNQIQVAQYLIQKDCDINTPGQDGVPPLCLALKKGHMDMMAVLVKGGCRVNVVDPNTKMAPLCLAIKLGNFNAVKLLVRSGCDVNQCDGYGNTPVHLAVTYNYIKILRMLLKQGCNLNIFNMNDKAPLHLATDLGNVAAIKNMVLASTGKIAFEAQLSDLSLRDHDNASHACNQMVRSGRTCVTSCDLDLQTQLGNETALHIAVRLNHVQLTKFFLRSGASANITNTINQTPLYKACLGGHIEVARALLDGGADLHHLPDKLSDTRSISTNISAWSTNRNRNSTLIHVAIVQSNLEMVKLLVEYGVDLNDQDESGETALSYAITSGNVDIVQFLISEVSETGIDVTSTDNNRNNPLHLLSYCKDPDNLVQTLINLGCDINAQNADGNTPLHCAILGEHSTLVELLLDNDPDMSLLNQNGLGPAHLCVAKFYQDVKVLISLLSHGADVNSKTIDGRSILDVALETNNTKASMFLALQYVNVSRESLAMVDCSNKVLHNMLFQLIDQPKPLLCLSRTIIREHFQKFKLSFKDMSYLLIPRTLISFLEMKIF</sequence>
<proteinExistence type="predicted"/>
<keyword evidence="2 3" id="KW-0040">ANK repeat</keyword>
<feature type="repeat" description="ANK" evidence="3">
    <location>
        <begin position="156"/>
        <end position="188"/>
    </location>
</feature>
<feature type="repeat" description="ANK" evidence="3">
    <location>
        <begin position="417"/>
        <end position="450"/>
    </location>
</feature>
<feature type="repeat" description="ANK" evidence="3">
    <location>
        <begin position="89"/>
        <end position="121"/>
    </location>
</feature>
<dbReference type="SMART" id="SM00248">
    <property type="entry name" value="ANK"/>
    <property type="match status" value="14"/>
</dbReference>
<dbReference type="PROSITE" id="PS50088">
    <property type="entry name" value="ANK_REPEAT"/>
    <property type="match status" value="9"/>
</dbReference>
<feature type="repeat" description="ANK" evidence="3">
    <location>
        <begin position="451"/>
        <end position="483"/>
    </location>
</feature>
<dbReference type="Pfam" id="PF12796">
    <property type="entry name" value="Ank_2"/>
    <property type="match status" value="4"/>
</dbReference>
<feature type="repeat" description="ANK" evidence="3">
    <location>
        <begin position="347"/>
        <end position="379"/>
    </location>
</feature>
<accession>A0A8S4PVZ8</accession>